<protein>
    <submittedName>
        <fullName evidence="1">Uncharacterized protein</fullName>
    </submittedName>
</protein>
<dbReference type="EMBL" id="UYJE01005433">
    <property type="protein sequence ID" value="VDI37279.1"/>
    <property type="molecule type" value="Genomic_DNA"/>
</dbReference>
<sequence length="73" mass="8205">MKNFTNDSPIGKQSTTDLTITKTQKLNMKKLANDTTIEYKVCSKLDLYTSENESVICCALVCICSAKHFLYTC</sequence>
<keyword evidence="2" id="KW-1185">Reference proteome</keyword>
<proteinExistence type="predicted"/>
<comment type="caution">
    <text evidence="1">The sequence shown here is derived from an EMBL/GenBank/DDBJ whole genome shotgun (WGS) entry which is preliminary data.</text>
</comment>
<organism evidence="1 2">
    <name type="scientific">Mytilus galloprovincialis</name>
    <name type="common">Mediterranean mussel</name>
    <dbReference type="NCBI Taxonomy" id="29158"/>
    <lineage>
        <taxon>Eukaryota</taxon>
        <taxon>Metazoa</taxon>
        <taxon>Spiralia</taxon>
        <taxon>Lophotrochozoa</taxon>
        <taxon>Mollusca</taxon>
        <taxon>Bivalvia</taxon>
        <taxon>Autobranchia</taxon>
        <taxon>Pteriomorphia</taxon>
        <taxon>Mytilida</taxon>
        <taxon>Mytiloidea</taxon>
        <taxon>Mytilidae</taxon>
        <taxon>Mytilinae</taxon>
        <taxon>Mytilus</taxon>
    </lineage>
</organism>
<dbReference type="AlphaFoldDB" id="A0A8B6EMN6"/>
<evidence type="ECO:0000313" key="1">
    <source>
        <dbReference type="EMBL" id="VDI37279.1"/>
    </source>
</evidence>
<dbReference type="Proteomes" id="UP000596742">
    <property type="component" value="Unassembled WGS sequence"/>
</dbReference>
<name>A0A8B6EMN6_MYTGA</name>
<accession>A0A8B6EMN6</accession>
<gene>
    <name evidence="1" type="ORF">MGAL_10B020668</name>
</gene>
<evidence type="ECO:0000313" key="2">
    <source>
        <dbReference type="Proteomes" id="UP000596742"/>
    </source>
</evidence>
<reference evidence="1" key="1">
    <citation type="submission" date="2018-11" db="EMBL/GenBank/DDBJ databases">
        <authorList>
            <person name="Alioto T."/>
            <person name="Alioto T."/>
        </authorList>
    </citation>
    <scope>NUCLEOTIDE SEQUENCE</scope>
</reference>